<reference evidence="1" key="1">
    <citation type="journal article" date="2019" name="Sci. Rep.">
        <title>Draft genome of Tanacetum cinerariifolium, the natural source of mosquito coil.</title>
        <authorList>
            <person name="Yamashiro T."/>
            <person name="Shiraishi A."/>
            <person name="Satake H."/>
            <person name="Nakayama K."/>
        </authorList>
    </citation>
    <scope>NUCLEOTIDE SEQUENCE</scope>
</reference>
<name>A0A699QR69_TANCI</name>
<evidence type="ECO:0008006" key="2">
    <source>
        <dbReference type="Google" id="ProtNLM"/>
    </source>
</evidence>
<protein>
    <recommendedName>
        <fullName evidence="2">Reverse transcriptase domain-containing protein</fullName>
    </recommendedName>
</protein>
<accession>A0A699QR69</accession>
<proteinExistence type="predicted"/>
<organism evidence="1">
    <name type="scientific">Tanacetum cinerariifolium</name>
    <name type="common">Dalmatian daisy</name>
    <name type="synonym">Chrysanthemum cinerariifolium</name>
    <dbReference type="NCBI Taxonomy" id="118510"/>
    <lineage>
        <taxon>Eukaryota</taxon>
        <taxon>Viridiplantae</taxon>
        <taxon>Streptophyta</taxon>
        <taxon>Embryophyta</taxon>
        <taxon>Tracheophyta</taxon>
        <taxon>Spermatophyta</taxon>
        <taxon>Magnoliopsida</taxon>
        <taxon>eudicotyledons</taxon>
        <taxon>Gunneridae</taxon>
        <taxon>Pentapetalae</taxon>
        <taxon>asterids</taxon>
        <taxon>campanulids</taxon>
        <taxon>Asterales</taxon>
        <taxon>Asteraceae</taxon>
        <taxon>Asteroideae</taxon>
        <taxon>Anthemideae</taxon>
        <taxon>Anthemidinae</taxon>
        <taxon>Tanacetum</taxon>
    </lineage>
</organism>
<dbReference type="AlphaFoldDB" id="A0A699QR69"/>
<dbReference type="EMBL" id="BKCJ011047206">
    <property type="protein sequence ID" value="GFC74418.1"/>
    <property type="molecule type" value="Genomic_DNA"/>
</dbReference>
<feature type="non-terminal residue" evidence="1">
    <location>
        <position position="1"/>
    </location>
</feature>
<comment type="caution">
    <text evidence="1">The sequence shown here is derived from an EMBL/GenBank/DDBJ whole genome shotgun (WGS) entry which is preliminary data.</text>
</comment>
<gene>
    <name evidence="1" type="ORF">Tci_846388</name>
</gene>
<sequence>SDSSNDPLLEEANLFLDDNSIPPGIQNVVDDLERDIYFLEELLIDDSILSNELSDANFEDNPSIS</sequence>
<evidence type="ECO:0000313" key="1">
    <source>
        <dbReference type="EMBL" id="GFC74418.1"/>
    </source>
</evidence>